<dbReference type="AlphaFoldDB" id="A0A7R9CET5"/>
<proteinExistence type="predicted"/>
<protein>
    <submittedName>
        <fullName evidence="3">Uncharacterized protein</fullName>
    </submittedName>
</protein>
<feature type="transmembrane region" description="Helical" evidence="2">
    <location>
        <begin position="171"/>
        <end position="193"/>
    </location>
</feature>
<dbReference type="EMBL" id="OC316963">
    <property type="protein sequence ID" value="CAD7394441.1"/>
    <property type="molecule type" value="Genomic_DNA"/>
</dbReference>
<sequence length="230" mass="25553">MNLKHISALNGIPSASYYPFGLYALRTNYANGLGIGKVELEEVNPHLREGRVENHLGKTTPSSPDRDSNLDLPVLGVRAQHDKCVSQLRHRGGAQKITFIFSKPRFLLYIMAEKGTNKSVKQKQKTSSNNFWSYPSSNEDSDAADLDRISPTHRARIYVCVMFPDVYLPRVIAHVLLAASAAFTICSVSIFFIRHLHVTMLFPRSTSYQPSGISALLQSSGLPTIPLPQN</sequence>
<keyword evidence="2" id="KW-1133">Transmembrane helix</keyword>
<evidence type="ECO:0000313" key="3">
    <source>
        <dbReference type="EMBL" id="CAD7394441.1"/>
    </source>
</evidence>
<gene>
    <name evidence="3" type="ORF">TCEB3V08_LOCUS2366</name>
</gene>
<accession>A0A7R9CET5</accession>
<organism evidence="3">
    <name type="scientific">Timema cristinae</name>
    <name type="common">Walking stick</name>
    <dbReference type="NCBI Taxonomy" id="61476"/>
    <lineage>
        <taxon>Eukaryota</taxon>
        <taxon>Metazoa</taxon>
        <taxon>Ecdysozoa</taxon>
        <taxon>Arthropoda</taxon>
        <taxon>Hexapoda</taxon>
        <taxon>Insecta</taxon>
        <taxon>Pterygota</taxon>
        <taxon>Neoptera</taxon>
        <taxon>Polyneoptera</taxon>
        <taxon>Phasmatodea</taxon>
        <taxon>Timematodea</taxon>
        <taxon>Timematoidea</taxon>
        <taxon>Timematidae</taxon>
        <taxon>Timema</taxon>
    </lineage>
</organism>
<feature type="compositionally biased region" description="Polar residues" evidence="1">
    <location>
        <begin position="125"/>
        <end position="138"/>
    </location>
</feature>
<keyword evidence="2" id="KW-0812">Transmembrane</keyword>
<name>A0A7R9CET5_TIMCR</name>
<feature type="region of interest" description="Disordered" evidence="1">
    <location>
        <begin position="119"/>
        <end position="143"/>
    </location>
</feature>
<evidence type="ECO:0000256" key="1">
    <source>
        <dbReference type="SAM" id="MobiDB-lite"/>
    </source>
</evidence>
<reference evidence="3" key="1">
    <citation type="submission" date="2020-11" db="EMBL/GenBank/DDBJ databases">
        <authorList>
            <person name="Tran Van P."/>
        </authorList>
    </citation>
    <scope>NUCLEOTIDE SEQUENCE</scope>
</reference>
<keyword evidence="2" id="KW-0472">Membrane</keyword>
<evidence type="ECO:0000256" key="2">
    <source>
        <dbReference type="SAM" id="Phobius"/>
    </source>
</evidence>